<dbReference type="AlphaFoldDB" id="A0A173VW20"/>
<dbReference type="EMBL" id="JAJCJK010000047">
    <property type="protein sequence ID" value="MCB6939765.1"/>
    <property type="molecule type" value="Genomic_DNA"/>
</dbReference>
<evidence type="ECO:0000313" key="1">
    <source>
        <dbReference type="EMBL" id="CUN31401.1"/>
    </source>
</evidence>
<evidence type="ECO:0000313" key="3">
    <source>
        <dbReference type="EMBL" id="MDB8019394.1"/>
    </source>
</evidence>
<reference evidence="1 4" key="1">
    <citation type="submission" date="2015-09" db="EMBL/GenBank/DDBJ databases">
        <authorList>
            <consortium name="Pathogen Informatics"/>
        </authorList>
    </citation>
    <scope>NUCLEOTIDE SEQUENCE [LARGE SCALE GENOMIC DNA]</scope>
    <source>
        <strain evidence="1 4">2789STDY5834968</strain>
    </source>
</reference>
<sequence>MIERKYVEYELAKGKKDICIVCNCKNAETLNTFLCSDVRPFEEWIKSDFDKVLSGEIISKEISGNVCCAEINFKNTKIYNMLIEDDDEYYETCCEVDTKELRQLIDEWCDKVREFKMSITTKPPHRQA</sequence>
<reference evidence="3" key="3">
    <citation type="submission" date="2023-01" db="EMBL/GenBank/DDBJ databases">
        <title>Human gut microbiome strain richness.</title>
        <authorList>
            <person name="Chen-Liaw A."/>
        </authorList>
    </citation>
    <scope>NUCLEOTIDE SEQUENCE</scope>
    <source>
        <strain evidence="3">1001283st1_D2_1001283B150209_150212</strain>
    </source>
</reference>
<gene>
    <name evidence="1" type="ORF">ERS852580_03651</name>
    <name evidence="2" type="ORF">LIZ56_15370</name>
    <name evidence="3" type="ORF">PNE45_15420</name>
</gene>
<accession>A0A173VW20</accession>
<evidence type="ECO:0000313" key="2">
    <source>
        <dbReference type="EMBL" id="MCB6939765.1"/>
    </source>
</evidence>
<organism evidence="1 4">
    <name type="scientific">Agathobacter rectalis</name>
    <dbReference type="NCBI Taxonomy" id="39491"/>
    <lineage>
        <taxon>Bacteria</taxon>
        <taxon>Bacillati</taxon>
        <taxon>Bacillota</taxon>
        <taxon>Clostridia</taxon>
        <taxon>Lachnospirales</taxon>
        <taxon>Lachnospiraceae</taxon>
        <taxon>Agathobacter</taxon>
    </lineage>
</organism>
<dbReference type="Proteomes" id="UP000095673">
    <property type="component" value="Unassembled WGS sequence"/>
</dbReference>
<protein>
    <submittedName>
        <fullName evidence="1">Uncharacterized protein</fullName>
    </submittedName>
</protein>
<proteinExistence type="predicted"/>
<dbReference type="EMBL" id="CYXM01000059">
    <property type="protein sequence ID" value="CUN31401.1"/>
    <property type="molecule type" value="Genomic_DNA"/>
</dbReference>
<dbReference type="Proteomes" id="UP001212823">
    <property type="component" value="Unassembled WGS sequence"/>
</dbReference>
<dbReference type="EMBL" id="JAQLYE010000057">
    <property type="protein sequence ID" value="MDB8019394.1"/>
    <property type="molecule type" value="Genomic_DNA"/>
</dbReference>
<name>A0A173VW20_9FIRM</name>
<dbReference type="Proteomes" id="UP001197684">
    <property type="component" value="Unassembled WGS sequence"/>
</dbReference>
<dbReference type="RefSeq" id="WP_070104321.1">
    <property type="nucleotide sequence ID" value="NZ_CYXM01000059.1"/>
</dbReference>
<evidence type="ECO:0000313" key="4">
    <source>
        <dbReference type="Proteomes" id="UP000095673"/>
    </source>
</evidence>
<reference evidence="2" key="2">
    <citation type="submission" date="2021-10" db="EMBL/GenBank/DDBJ databases">
        <title>Collection of gut derived symbiotic bacterial strains cultured from healthy donors.</title>
        <authorList>
            <person name="Lin H."/>
            <person name="Littmann E."/>
            <person name="Kohout C."/>
            <person name="Pamer E.G."/>
        </authorList>
    </citation>
    <scope>NUCLEOTIDE SEQUENCE</scope>
    <source>
        <strain evidence="2">DFI.9.42</strain>
    </source>
</reference>